<accession>A0ABN9URA1</accession>
<sequence length="110" mass="12353">DNRMVQAGTQTRTNGLTRPGDPITSTGLLLRDASQRPNARSATFEAFVESVNRHLQCRRARHVNPADPAVDRDRREVVKLMKDIRMEQVDLTVAQWTPVPHLALDANDTP</sequence>
<feature type="non-terminal residue" evidence="2">
    <location>
        <position position="1"/>
    </location>
</feature>
<organism evidence="2 3">
    <name type="scientific">Prorocentrum cordatum</name>
    <dbReference type="NCBI Taxonomy" id="2364126"/>
    <lineage>
        <taxon>Eukaryota</taxon>
        <taxon>Sar</taxon>
        <taxon>Alveolata</taxon>
        <taxon>Dinophyceae</taxon>
        <taxon>Prorocentrales</taxon>
        <taxon>Prorocentraceae</taxon>
        <taxon>Prorocentrum</taxon>
    </lineage>
</organism>
<evidence type="ECO:0000313" key="2">
    <source>
        <dbReference type="EMBL" id="CAK0861933.1"/>
    </source>
</evidence>
<feature type="non-terminal residue" evidence="2">
    <location>
        <position position="110"/>
    </location>
</feature>
<dbReference type="EMBL" id="CAUYUJ010016108">
    <property type="protein sequence ID" value="CAK0861933.1"/>
    <property type="molecule type" value="Genomic_DNA"/>
</dbReference>
<evidence type="ECO:0000256" key="1">
    <source>
        <dbReference type="SAM" id="MobiDB-lite"/>
    </source>
</evidence>
<evidence type="ECO:0000313" key="3">
    <source>
        <dbReference type="Proteomes" id="UP001189429"/>
    </source>
</evidence>
<keyword evidence="3" id="KW-1185">Reference proteome</keyword>
<comment type="caution">
    <text evidence="2">The sequence shown here is derived from an EMBL/GenBank/DDBJ whole genome shotgun (WGS) entry which is preliminary data.</text>
</comment>
<feature type="region of interest" description="Disordered" evidence="1">
    <location>
        <begin position="1"/>
        <end position="24"/>
    </location>
</feature>
<protein>
    <submittedName>
        <fullName evidence="2">Uncharacterized protein</fullName>
    </submittedName>
</protein>
<dbReference type="Proteomes" id="UP001189429">
    <property type="component" value="Unassembled WGS sequence"/>
</dbReference>
<name>A0ABN9URA1_9DINO</name>
<feature type="compositionally biased region" description="Polar residues" evidence="1">
    <location>
        <begin position="7"/>
        <end position="16"/>
    </location>
</feature>
<reference evidence="2" key="1">
    <citation type="submission" date="2023-10" db="EMBL/GenBank/DDBJ databases">
        <authorList>
            <person name="Chen Y."/>
            <person name="Shah S."/>
            <person name="Dougan E. K."/>
            <person name="Thang M."/>
            <person name="Chan C."/>
        </authorList>
    </citation>
    <scope>NUCLEOTIDE SEQUENCE [LARGE SCALE GENOMIC DNA]</scope>
</reference>
<proteinExistence type="predicted"/>
<gene>
    <name evidence="2" type="ORF">PCOR1329_LOCUS50468</name>
</gene>